<keyword evidence="5 8" id="KW-0238">DNA-binding</keyword>
<dbReference type="InterPro" id="IPR045867">
    <property type="entry name" value="DNA-dir_RpoC_beta_prime"/>
</dbReference>
<dbReference type="Gene3D" id="1.10.150.390">
    <property type="match status" value="1"/>
</dbReference>
<evidence type="ECO:0000256" key="3">
    <source>
        <dbReference type="ARBA" id="ARBA00022679"/>
    </source>
</evidence>
<reference evidence="10" key="1">
    <citation type="journal article" date="2020" name="mSystems">
        <title>Genome- and Community-Level Interaction Insights into Carbon Utilization and Element Cycling Functions of Hydrothermarchaeota in Hydrothermal Sediment.</title>
        <authorList>
            <person name="Zhou Z."/>
            <person name="Liu Y."/>
            <person name="Xu W."/>
            <person name="Pan J."/>
            <person name="Luo Z.H."/>
            <person name="Li M."/>
        </authorList>
    </citation>
    <scope>NUCLEOTIDE SEQUENCE [LARGE SCALE GENOMIC DNA]</scope>
    <source>
        <strain evidence="10">SpSt-735</strain>
    </source>
</reference>
<dbReference type="HAMAP" id="MF_00411">
    <property type="entry name" value="RNApol_arch_Rpo1C"/>
    <property type="match status" value="1"/>
</dbReference>
<evidence type="ECO:0000256" key="4">
    <source>
        <dbReference type="ARBA" id="ARBA00022695"/>
    </source>
</evidence>
<dbReference type="EMBL" id="DTFI01000205">
    <property type="protein sequence ID" value="HGI44175.1"/>
    <property type="molecule type" value="Genomic_DNA"/>
</dbReference>
<comment type="subunit">
    <text evidence="8">Part of the RNA polymerase complex.</text>
</comment>
<dbReference type="PANTHER" id="PTHR19376">
    <property type="entry name" value="DNA-DIRECTED RNA POLYMERASE"/>
    <property type="match status" value="1"/>
</dbReference>
<keyword evidence="4 8" id="KW-0548">Nucleotidyltransferase</keyword>
<dbReference type="SUPFAM" id="SSF64484">
    <property type="entry name" value="beta and beta-prime subunits of DNA dependent RNA-polymerase"/>
    <property type="match status" value="1"/>
</dbReference>
<comment type="function">
    <text evidence="8">DNA-dependent RNA polymerase (RNAP) catalyzes the transcription of DNA into RNA using the four ribonucleoside triphosphates as substrates. Forms part of the jaw domain.</text>
</comment>
<dbReference type="Pfam" id="PF04998">
    <property type="entry name" value="RNA_pol_Rpb1_5"/>
    <property type="match status" value="1"/>
</dbReference>
<gene>
    <name evidence="8 10" type="primary">rpoA2</name>
    <name evidence="8" type="synonym">rpo1C</name>
    <name evidence="10" type="ORF">ENV17_07310</name>
</gene>
<evidence type="ECO:0000256" key="1">
    <source>
        <dbReference type="ARBA" id="ARBA00022478"/>
    </source>
</evidence>
<sequence>MGAAQPISPEELWSEIEKYHDTLPESLRKELYSKILEYGLTREEALTVINEAVKRYLSSLVNPGEAVGTVAAQSIGEPATQMTLRTFHFAGVRELNVTLGLPRLIEIVDLRREPSTPMMEIHLEPEIAKDEEAALRIAREIELTTVENLCKSATIDYYESAVILELDPEMMENRGVTLDDLLKALEKVKGKKGSVEVSEDGSTVIVRLGTDDVTKLRRAYERILNQRVKGLKGVKHAIVKPVRDDRGELVEYVILTEGSNFQGVLSIPGVDPTKTRTNNIQEIYEVLGIEAARAAIIEEIKKVLDEHGLDVDYRHIMLVADAMTYTGKVRQVGRHGVAGEKESVLARASFEVTVKNLVEAALFGEEDPLRGVIENIIIGSRPIPLGTGSVKLKLRVASGAPKQGGS</sequence>
<keyword evidence="6 8" id="KW-0804">Transcription</keyword>
<organism evidence="10">
    <name type="scientific">Thermofilum pendens</name>
    <dbReference type="NCBI Taxonomy" id="2269"/>
    <lineage>
        <taxon>Archaea</taxon>
        <taxon>Thermoproteota</taxon>
        <taxon>Thermoprotei</taxon>
        <taxon>Thermofilales</taxon>
        <taxon>Thermofilaceae</taxon>
        <taxon>Thermofilum</taxon>
    </lineage>
</organism>
<dbReference type="NCBIfam" id="TIGR02389">
    <property type="entry name" value="RNA_pol_rpoA2"/>
    <property type="match status" value="1"/>
</dbReference>
<keyword evidence="3 8" id="KW-0808">Transferase</keyword>
<dbReference type="AlphaFoldDB" id="A0A7C4BAC6"/>
<evidence type="ECO:0000256" key="2">
    <source>
        <dbReference type="ARBA" id="ARBA00022490"/>
    </source>
</evidence>
<dbReference type="EC" id="2.7.7.6" evidence="8"/>
<dbReference type="CDD" id="cd06528">
    <property type="entry name" value="RNAP_A"/>
    <property type="match status" value="1"/>
</dbReference>
<evidence type="ECO:0000256" key="7">
    <source>
        <dbReference type="ARBA" id="ARBA00048552"/>
    </source>
</evidence>
<keyword evidence="1 8" id="KW-0240">DNA-directed RNA polymerase</keyword>
<dbReference type="GO" id="GO:0000428">
    <property type="term" value="C:DNA-directed RNA polymerase complex"/>
    <property type="evidence" value="ECO:0007669"/>
    <property type="project" value="UniProtKB-KW"/>
</dbReference>
<feature type="domain" description="RNA polymerase Rpb1" evidence="9">
    <location>
        <begin position="60"/>
        <end position="343"/>
    </location>
</feature>
<dbReference type="PANTHER" id="PTHR19376:SF32">
    <property type="entry name" value="DNA-DIRECTED RNA POLYMERASE III SUBUNIT RPC1"/>
    <property type="match status" value="1"/>
</dbReference>
<keyword evidence="2 8" id="KW-0963">Cytoplasm</keyword>
<protein>
    <recommendedName>
        <fullName evidence="8">DNA-directed RNA polymerase subunit Rpo1C</fullName>
        <ecNumber evidence="8">2.7.7.6</ecNumber>
    </recommendedName>
    <alternativeName>
        <fullName evidence="8">DNA-directed RNA polymerase subunit A''</fullName>
    </alternativeName>
</protein>
<comment type="subcellular location">
    <subcellularLocation>
        <location evidence="8">Cytoplasm</location>
    </subcellularLocation>
</comment>
<proteinExistence type="inferred from homology"/>
<evidence type="ECO:0000256" key="5">
    <source>
        <dbReference type="ARBA" id="ARBA00023125"/>
    </source>
</evidence>
<dbReference type="InterPro" id="IPR007081">
    <property type="entry name" value="RNA_pol_Rpb1_5"/>
</dbReference>
<comment type="similarity">
    <text evidence="8">Belongs to the RNA polymerase beta' chain family.</text>
</comment>
<comment type="caution">
    <text evidence="10">The sequence shown here is derived from an EMBL/GenBank/DDBJ whole genome shotgun (WGS) entry which is preliminary data.</text>
</comment>
<evidence type="ECO:0000259" key="9">
    <source>
        <dbReference type="Pfam" id="PF04998"/>
    </source>
</evidence>
<evidence type="ECO:0000256" key="8">
    <source>
        <dbReference type="HAMAP-Rule" id="MF_00411"/>
    </source>
</evidence>
<dbReference type="GO" id="GO:0005737">
    <property type="term" value="C:cytoplasm"/>
    <property type="evidence" value="ECO:0007669"/>
    <property type="project" value="UniProtKB-SubCell"/>
</dbReference>
<dbReference type="InterPro" id="IPR012757">
    <property type="entry name" value="RPO1C"/>
</dbReference>
<name>A0A7C4BAC6_THEPE</name>
<dbReference type="GO" id="GO:0003677">
    <property type="term" value="F:DNA binding"/>
    <property type="evidence" value="ECO:0007669"/>
    <property type="project" value="UniProtKB-UniRule"/>
</dbReference>
<dbReference type="GO" id="GO:0006351">
    <property type="term" value="P:DNA-templated transcription"/>
    <property type="evidence" value="ECO:0007669"/>
    <property type="project" value="UniProtKB-UniRule"/>
</dbReference>
<evidence type="ECO:0000313" key="10">
    <source>
        <dbReference type="EMBL" id="HGI44175.1"/>
    </source>
</evidence>
<evidence type="ECO:0000256" key="6">
    <source>
        <dbReference type="ARBA" id="ARBA00023163"/>
    </source>
</evidence>
<accession>A0A7C4BAC6</accession>
<dbReference type="GO" id="GO:0003899">
    <property type="term" value="F:DNA-directed RNA polymerase activity"/>
    <property type="evidence" value="ECO:0007669"/>
    <property type="project" value="UniProtKB-UniRule"/>
</dbReference>
<comment type="catalytic activity">
    <reaction evidence="7 8">
        <text>RNA(n) + a ribonucleoside 5'-triphosphate = RNA(n+1) + diphosphate</text>
        <dbReference type="Rhea" id="RHEA:21248"/>
        <dbReference type="Rhea" id="RHEA-COMP:14527"/>
        <dbReference type="Rhea" id="RHEA-COMP:17342"/>
        <dbReference type="ChEBI" id="CHEBI:33019"/>
        <dbReference type="ChEBI" id="CHEBI:61557"/>
        <dbReference type="ChEBI" id="CHEBI:140395"/>
        <dbReference type="EC" id="2.7.7.6"/>
    </reaction>
</comment>